<dbReference type="Gene3D" id="3.40.50.150">
    <property type="entry name" value="Vaccinia Virus protein VP39"/>
    <property type="match status" value="1"/>
</dbReference>
<name>A0ABN7SB90_OIKDI</name>
<dbReference type="PANTHER" id="PTHR13608">
    <property type="entry name" value="ARMADILLO-LIKE HELICAL DOMAIN-CONTAINING PROTEIN 3"/>
    <property type="match status" value="1"/>
</dbReference>
<dbReference type="Pfam" id="PF08427">
    <property type="entry name" value="ARMH3_C"/>
    <property type="match status" value="1"/>
</dbReference>
<feature type="domain" description="SAM-dependent MTase RsmB/NOP-type" evidence="12">
    <location>
        <begin position="1"/>
        <end position="45"/>
    </location>
</feature>
<keyword evidence="4" id="KW-1133">Transmembrane helix</keyword>
<keyword evidence="9" id="KW-0694">RNA-binding</keyword>
<dbReference type="InterPro" id="IPR001019">
    <property type="entry name" value="Gprotein_alpha_su"/>
</dbReference>
<keyword evidence="9" id="KW-0949">S-adenosyl-L-methionine</keyword>
<dbReference type="SMART" id="SM00275">
    <property type="entry name" value="G_alpha"/>
    <property type="match status" value="1"/>
</dbReference>
<dbReference type="Gene3D" id="3.30.160.60">
    <property type="entry name" value="Classic Zinc Finger"/>
    <property type="match status" value="2"/>
</dbReference>
<dbReference type="PRINTS" id="PR00318">
    <property type="entry name" value="GPROTEINA"/>
</dbReference>
<dbReference type="PANTHER" id="PTHR13608:SF3">
    <property type="entry name" value="ARMADILLO-LIKE HELICAL DOMAIN-CONTAINING PROTEIN 3"/>
    <property type="match status" value="1"/>
</dbReference>
<keyword evidence="9" id="KW-0808">Transferase</keyword>
<accession>A0ABN7SB90</accession>
<dbReference type="InterPro" id="IPR013087">
    <property type="entry name" value="Znf_C2H2_type"/>
</dbReference>
<evidence type="ECO:0000256" key="2">
    <source>
        <dbReference type="ARBA" id="ARBA00022692"/>
    </source>
</evidence>
<keyword evidence="5" id="KW-0342">GTP-binding</keyword>
<keyword evidence="6" id="KW-0472">Membrane</keyword>
<dbReference type="Pfam" id="PF00503">
    <property type="entry name" value="G-alpha"/>
    <property type="match status" value="1"/>
</dbReference>
<organism evidence="13 14">
    <name type="scientific">Oikopleura dioica</name>
    <name type="common">Tunicate</name>
    <dbReference type="NCBI Taxonomy" id="34765"/>
    <lineage>
        <taxon>Eukaryota</taxon>
        <taxon>Metazoa</taxon>
        <taxon>Chordata</taxon>
        <taxon>Tunicata</taxon>
        <taxon>Appendicularia</taxon>
        <taxon>Copelata</taxon>
        <taxon>Oikopleuridae</taxon>
        <taxon>Oikopleura</taxon>
    </lineage>
</organism>
<dbReference type="SUPFAM" id="SSF57667">
    <property type="entry name" value="beta-beta-alpha zinc fingers"/>
    <property type="match status" value="1"/>
</dbReference>
<evidence type="ECO:0000256" key="4">
    <source>
        <dbReference type="ARBA" id="ARBA00022989"/>
    </source>
</evidence>
<evidence type="ECO:0000256" key="5">
    <source>
        <dbReference type="ARBA" id="ARBA00023134"/>
    </source>
</evidence>
<keyword evidence="9" id="KW-0489">Methyltransferase</keyword>
<comment type="caution">
    <text evidence="9">Lacks conserved residue(s) required for the propagation of feature annotation.</text>
</comment>
<gene>
    <name evidence="13" type="ORF">OKIOD_LOCUS5886</name>
</gene>
<dbReference type="SUPFAM" id="SSF52540">
    <property type="entry name" value="P-loop containing nucleoside triphosphate hydrolases"/>
    <property type="match status" value="1"/>
</dbReference>
<proteinExistence type="inferred from homology"/>
<dbReference type="InterPro" id="IPR013636">
    <property type="entry name" value="ARMH3_C"/>
</dbReference>
<dbReference type="Pfam" id="PF25378">
    <property type="entry name" value="PUA_NSUN2"/>
    <property type="match status" value="1"/>
</dbReference>
<evidence type="ECO:0000259" key="11">
    <source>
        <dbReference type="PROSITE" id="PS50157"/>
    </source>
</evidence>
<evidence type="ECO:0000256" key="10">
    <source>
        <dbReference type="SAM" id="MobiDB-lite"/>
    </source>
</evidence>
<keyword evidence="14" id="KW-1185">Reference proteome</keyword>
<evidence type="ECO:0000256" key="6">
    <source>
        <dbReference type="ARBA" id="ARBA00023136"/>
    </source>
</evidence>
<comment type="similarity">
    <text evidence="9">Belongs to the class I-like SAM-binding methyltransferase superfamily. RsmB/NOP family.</text>
</comment>
<evidence type="ECO:0000313" key="14">
    <source>
        <dbReference type="Proteomes" id="UP001158576"/>
    </source>
</evidence>
<dbReference type="Proteomes" id="UP001158576">
    <property type="component" value="Chromosome XSR"/>
</dbReference>
<evidence type="ECO:0000256" key="9">
    <source>
        <dbReference type="PROSITE-ProRule" id="PRU01023"/>
    </source>
</evidence>
<keyword evidence="8" id="KW-0862">Zinc</keyword>
<evidence type="ECO:0000256" key="3">
    <source>
        <dbReference type="ARBA" id="ARBA00022741"/>
    </source>
</evidence>
<keyword evidence="3" id="KW-0547">Nucleotide-binding</keyword>
<dbReference type="Pfam" id="PF25376">
    <property type="entry name" value="Pre-PUA_NSUN2"/>
    <property type="match status" value="1"/>
</dbReference>
<dbReference type="InterPro" id="IPR029063">
    <property type="entry name" value="SAM-dependent_MTases_sf"/>
</dbReference>
<keyword evidence="7" id="KW-0807">Transducer</keyword>
<keyword evidence="8" id="KW-0863">Zinc-finger</keyword>
<keyword evidence="2" id="KW-0812">Transmembrane</keyword>
<dbReference type="InterPro" id="IPR001678">
    <property type="entry name" value="MeTrfase_RsmB-F_NOP2_dom"/>
</dbReference>
<dbReference type="InterPro" id="IPR036236">
    <property type="entry name" value="Znf_C2H2_sf"/>
</dbReference>
<dbReference type="EMBL" id="OU015569">
    <property type="protein sequence ID" value="CAG5095769.1"/>
    <property type="molecule type" value="Genomic_DNA"/>
</dbReference>
<feature type="region of interest" description="Disordered" evidence="10">
    <location>
        <begin position="50"/>
        <end position="79"/>
    </location>
</feature>
<dbReference type="PROSITE" id="PS51882">
    <property type="entry name" value="G_ALPHA"/>
    <property type="match status" value="1"/>
</dbReference>
<feature type="domain" description="C2H2-type" evidence="11">
    <location>
        <begin position="1033"/>
        <end position="1062"/>
    </location>
</feature>
<dbReference type="InterPro" id="IPR011025">
    <property type="entry name" value="GproteinA_insert"/>
</dbReference>
<keyword evidence="8" id="KW-0479">Metal-binding</keyword>
<evidence type="ECO:0000313" key="13">
    <source>
        <dbReference type="EMBL" id="CAG5095769.1"/>
    </source>
</evidence>
<reference evidence="13 14" key="1">
    <citation type="submission" date="2021-04" db="EMBL/GenBank/DDBJ databases">
        <authorList>
            <person name="Bliznina A."/>
        </authorList>
    </citation>
    <scope>NUCLEOTIDE SEQUENCE [LARGE SCALE GENOMIC DNA]</scope>
</reference>
<comment type="subcellular location">
    <subcellularLocation>
        <location evidence="1">Membrane</location>
    </subcellularLocation>
</comment>
<dbReference type="InterPro" id="IPR027417">
    <property type="entry name" value="P-loop_NTPase"/>
</dbReference>
<dbReference type="Gene3D" id="1.10.400.10">
    <property type="entry name" value="GI Alpha 1, domain 2-like"/>
    <property type="match status" value="1"/>
</dbReference>
<dbReference type="InterPro" id="IPR057285">
    <property type="entry name" value="Pre-PUA_NSUN2"/>
</dbReference>
<evidence type="ECO:0000256" key="1">
    <source>
        <dbReference type="ARBA" id="ARBA00004370"/>
    </source>
</evidence>
<evidence type="ECO:0000259" key="12">
    <source>
        <dbReference type="PROSITE" id="PS51686"/>
    </source>
</evidence>
<feature type="compositionally biased region" description="Basic and acidic residues" evidence="10">
    <location>
        <begin position="53"/>
        <end position="71"/>
    </location>
</feature>
<sequence length="1418" mass="163594">MVTNNYKDTMFPPEGAKDMNLDRCIRLLPHHGDTGGFFVAVLEKTAPLPWQSEQKECPDPTKEKKDGEPPRKKPKTWRKGTFNEDPFVFMKETDTELEHVKEFYNLSDEFQMTQVFNRLREDKKETSKCRNIFFVTKKLSEILKYNIETIKFINSGVRIFARTEGKMQDALYRVTQDGIDIMRFFCRNQVTTIDQVEDMRVLLREETPDFNLYSDAVKAQIWKDTKNGPFIINYKPAEGAGFSVCGWRGDKSLRLYINKHDRIHFLHLMGEPLPEWLKCLQALVQHSVKFCIEGNKFQRVNALQTLSWIVFGLGEKFTPDHCYEFLDYMFGFDRADEEISELCTAVFDLTSAENNQAVRILSIALVLTSLSVRNQMKKNILGERILTSSRFDAQKMLHIFETISTKDAFDSLPVSLGSLCIHMLAVMLRMERHPKLIMQRMSCLDSALALDGLGYAIENDLSEKINEAMRIPLETQTSSWSSFILGSSEPEMVKVEVASAALVTLLTIVKVNRNFIPVLCHWRAREESAHGSPPLATFLEYTSLVQQNMKIAERKAATRIAFITLSIITEDHFANCFLHDQSVKFRLRLHRAPSRHRATGNDEASPNTFAAWILHICCEFLVSHLMKDFPLDVHQMALGVIHRLLIYQKRARSRLNFDWKLVWQSIVLLLKFVCSNQNSLSSRHAASQIQKLVKTALIVMNIFICCGDEIFMSTAHYDKLYYELIRVASVFDKVEQYAFSQSQKTSELKNLVFNIRQIQSHFNKILVSSHTPEQILDIIKENYSCLSLRLLDGLENFDKLNHENATPESSPAELFLYPARSTYQLEMCTVEFDFSINELTSQIEGTSSTTSSSLRDIDAIFQETLSSHTSTTTSNSPEPSSDPFFINYAESFEHQLQPTYSSMDGCSQQNQLTPSSTSEITEGVSFCEERFYEDPQTIQSFQNSIYPEVDASYGAYQQYDYGTGNNMISNAQMPCSSLMATSNKPLVRNQRRHNCDLEKKRIHKCAYPGCTKAYTKSSHLKAHERTHTGEKPYRCNWNGCSWRFARSDELTRHMRKHTDTPASKRKAKPFQRMLILGDIGSGKTTIFQQIQHLYTPIYITRRKKMMLEDVKNALMETIWTLLRYLAEENIPLESPQAERSQEFFLQLAMVDYNPNKSACDDVETYFDHVTTIWSDSSIQRFYNKDGNGSQVTCQVTIKDEEGYDTIAQSQDTWETAIKTEQETLLNTKLQITDLPGDWGHRGKWIQYFNKIDSVIYTVDSSAYDIESESGIVENALRNSLEIFKRLWHNRWLKNVSYIVVLNKIDLLAEKLRVDDSFAIEFPESIDHYYSSVAEPELAERFQDPELARIISFIRKMFTDVALHDYAEFDRLECHLVTAISLDDVEFMFNTSLLQMQDKYINYKREEQRKNSTAASCKT</sequence>
<dbReference type="SMART" id="SM00355">
    <property type="entry name" value="ZnF_C2H2"/>
    <property type="match status" value="2"/>
</dbReference>
<dbReference type="PROSITE" id="PS50157">
    <property type="entry name" value="ZINC_FINGER_C2H2_2"/>
    <property type="match status" value="2"/>
</dbReference>
<dbReference type="PROSITE" id="PS51686">
    <property type="entry name" value="SAM_MT_RSMB_NOP"/>
    <property type="match status" value="1"/>
</dbReference>
<dbReference type="InterPro" id="IPR057286">
    <property type="entry name" value="PUA_NSUN2"/>
</dbReference>
<dbReference type="SMART" id="SM01158">
    <property type="entry name" value="DUF1741"/>
    <property type="match status" value="1"/>
</dbReference>
<evidence type="ECO:0000256" key="8">
    <source>
        <dbReference type="PROSITE-ProRule" id="PRU00042"/>
    </source>
</evidence>
<protein>
    <submittedName>
        <fullName evidence="13">Oidioi.mRNA.OKI2018_I69.XSR.g14328.t1.cds</fullName>
    </submittedName>
</protein>
<dbReference type="Gene3D" id="3.40.50.300">
    <property type="entry name" value="P-loop containing nucleotide triphosphate hydrolases"/>
    <property type="match status" value="1"/>
</dbReference>
<feature type="domain" description="C2H2-type" evidence="11">
    <location>
        <begin position="1003"/>
        <end position="1032"/>
    </location>
</feature>
<dbReference type="InterPro" id="IPR039868">
    <property type="entry name" value="ARMD3-like"/>
</dbReference>
<evidence type="ECO:0000256" key="7">
    <source>
        <dbReference type="ARBA" id="ARBA00023224"/>
    </source>
</evidence>
<dbReference type="PROSITE" id="PS00028">
    <property type="entry name" value="ZINC_FINGER_C2H2_1"/>
    <property type="match status" value="2"/>
</dbReference>